<evidence type="ECO:0000313" key="3">
    <source>
        <dbReference type="EMBL" id="RXH54323.1"/>
    </source>
</evidence>
<dbReference type="Proteomes" id="UP000289437">
    <property type="component" value="Unassembled WGS sequence"/>
</dbReference>
<dbReference type="SUPFAM" id="SSF69318">
    <property type="entry name" value="Integrin alpha N-terminal domain"/>
    <property type="match status" value="1"/>
</dbReference>
<dbReference type="InterPro" id="IPR011519">
    <property type="entry name" value="UnbV_ASPIC"/>
</dbReference>
<dbReference type="Pfam" id="PF07593">
    <property type="entry name" value="UnbV_ASPIC"/>
    <property type="match status" value="1"/>
</dbReference>
<evidence type="ECO:0000256" key="1">
    <source>
        <dbReference type="ARBA" id="ARBA00022729"/>
    </source>
</evidence>
<dbReference type="Pfam" id="PF13517">
    <property type="entry name" value="FG-GAP_3"/>
    <property type="match status" value="3"/>
</dbReference>
<keyword evidence="1" id="KW-0732">Signal</keyword>
<name>A0A4Q0STL4_9BACT</name>
<comment type="caution">
    <text evidence="3">The sequence shown here is derived from an EMBL/GenBank/DDBJ whole genome shotgun (WGS) entry which is preliminary data.</text>
</comment>
<dbReference type="EMBL" id="RDSM01000004">
    <property type="protein sequence ID" value="RXH54323.1"/>
    <property type="molecule type" value="Genomic_DNA"/>
</dbReference>
<gene>
    <name evidence="3" type="ORF">GRAN_4619</name>
</gene>
<reference evidence="4" key="2">
    <citation type="submission" date="2019-02" db="EMBL/GenBank/DDBJ databases">
        <title>Granulicella sibirica sp. nov., a psychrotolerant acidobacterium isolated from an organic soil layer in forested tundra, West Siberia.</title>
        <authorList>
            <person name="Oshkin I.Y."/>
            <person name="Kulichevskaya I.S."/>
            <person name="Rijpstra W.I.C."/>
            <person name="Sinninghe Damste J.S."/>
            <person name="Rakitin A.L."/>
            <person name="Ravin N.V."/>
            <person name="Dedysh S.N."/>
        </authorList>
    </citation>
    <scope>NUCLEOTIDE SEQUENCE [LARGE SCALE GENOMIC DNA]</scope>
    <source>
        <strain evidence="4">AF10</strain>
    </source>
</reference>
<dbReference type="PANTHER" id="PTHR16026">
    <property type="entry name" value="CARTILAGE ACIDIC PROTEIN 1"/>
    <property type="match status" value="1"/>
</dbReference>
<evidence type="ECO:0000259" key="2">
    <source>
        <dbReference type="Pfam" id="PF07593"/>
    </source>
</evidence>
<reference evidence="3 4" key="1">
    <citation type="submission" date="2018-11" db="EMBL/GenBank/DDBJ databases">
        <authorList>
            <person name="Mardanov A.V."/>
            <person name="Ravin N.V."/>
            <person name="Dedysh S.N."/>
        </authorList>
    </citation>
    <scope>NUCLEOTIDE SEQUENCE [LARGE SCALE GENOMIC DNA]</scope>
    <source>
        <strain evidence="3 4">AF10</strain>
    </source>
</reference>
<dbReference type="Gene3D" id="2.130.10.130">
    <property type="entry name" value="Integrin alpha, N-terminal"/>
    <property type="match status" value="2"/>
</dbReference>
<evidence type="ECO:0000313" key="4">
    <source>
        <dbReference type="Proteomes" id="UP000289437"/>
    </source>
</evidence>
<proteinExistence type="predicted"/>
<dbReference type="PANTHER" id="PTHR16026:SF0">
    <property type="entry name" value="CARTILAGE ACIDIC PROTEIN 1"/>
    <property type="match status" value="1"/>
</dbReference>
<dbReference type="AlphaFoldDB" id="A0A4Q0STL4"/>
<sequence>MADKGGAQGTPRLEDVTASTGIHFEHLSSPEQRYIVESMSGGVALIDYDGDGWLDIYLTNAPNVAMALAGKKARGALYRNNHDGTFTDVTEKAGVATPCWAMGAAVADVTNSGRQDLLVSCFGGVVLYRNNGDGTFTDVTAKSGLAKDVGWATGVTFGDYDGDGFPDLFVPHYVDLDLNDLPKFGSVKTCQYHEIAVQCGPRGLKGSGDSLYHNNGDGTFTEVGASAGVDDKKHYFGMGAVWTDFDNDGKIDLFVANDGETNYLYKNEGGGRFKEIGQDAGVAFSEDGLEQANMGVAVGDFENKGRMSVAVSHFSDEYLALYRNEGGMNFTDVSHAVGVARGTERYVGWGDAFVDLDNSGWLDLVLVNGHVYPQVDDAKLGIHYREPGVLFRNTRDGKFKETAEAALGVGRVSRGMAVGDLFNRGALDLVVENLTGGPTILSSRPDQAHHWMSLQLEGAPKNRLALNARVKVTVGGVTQMQEVRSGGSYLSQSDLRLHFGLGAAKVAEVVEVSWPGGGTQQFRGVAGDKFYKLKQGGELSPVVYTRAK</sequence>
<feature type="domain" description="ASPIC/UnbV" evidence="2">
    <location>
        <begin position="465"/>
        <end position="531"/>
    </location>
</feature>
<organism evidence="3 4">
    <name type="scientific">Granulicella sibirica</name>
    <dbReference type="NCBI Taxonomy" id="2479048"/>
    <lineage>
        <taxon>Bacteria</taxon>
        <taxon>Pseudomonadati</taxon>
        <taxon>Acidobacteriota</taxon>
        <taxon>Terriglobia</taxon>
        <taxon>Terriglobales</taxon>
        <taxon>Acidobacteriaceae</taxon>
        <taxon>Granulicella</taxon>
    </lineage>
</organism>
<protein>
    <submittedName>
        <fullName evidence="3">ASPIC/UnbV domain protein</fullName>
    </submittedName>
</protein>
<accession>A0A4Q0STL4</accession>
<dbReference type="InterPro" id="IPR027039">
    <property type="entry name" value="Crtac1"/>
</dbReference>
<dbReference type="InterPro" id="IPR013517">
    <property type="entry name" value="FG-GAP"/>
</dbReference>
<dbReference type="InterPro" id="IPR028994">
    <property type="entry name" value="Integrin_alpha_N"/>
</dbReference>
<keyword evidence="4" id="KW-1185">Reference proteome</keyword>